<dbReference type="InterPro" id="IPR058240">
    <property type="entry name" value="rSAM_sf"/>
</dbReference>
<protein>
    <submittedName>
        <fullName evidence="2">Radical SAM protein</fullName>
    </submittedName>
</protein>
<proteinExistence type="predicted"/>
<name>A0A8T7MAG5_9CHLR</name>
<dbReference type="GO" id="GO:0003824">
    <property type="term" value="F:catalytic activity"/>
    <property type="evidence" value="ECO:0007669"/>
    <property type="project" value="InterPro"/>
</dbReference>
<evidence type="ECO:0000313" key="4">
    <source>
        <dbReference type="Proteomes" id="UP000521676"/>
    </source>
</evidence>
<dbReference type="InterPro" id="IPR034505">
    <property type="entry name" value="Coproporphyrinogen-III_oxidase"/>
</dbReference>
<dbReference type="InterPro" id="IPR006638">
    <property type="entry name" value="Elp3/MiaA/NifB-like_rSAM"/>
</dbReference>
<evidence type="ECO:0000313" key="3">
    <source>
        <dbReference type="EMBL" id="WJW70288.1"/>
    </source>
</evidence>
<feature type="domain" description="Radical SAM core" evidence="1">
    <location>
        <begin position="73"/>
        <end position="311"/>
    </location>
</feature>
<dbReference type="PROSITE" id="PS51918">
    <property type="entry name" value="RADICAL_SAM"/>
    <property type="match status" value="1"/>
</dbReference>
<keyword evidence="3" id="KW-0614">Plasmid</keyword>
<dbReference type="InterPro" id="IPR023404">
    <property type="entry name" value="rSAM_horseshoe"/>
</dbReference>
<dbReference type="EMBL" id="JACATZ010000017">
    <property type="protein sequence ID" value="NWJ49178.1"/>
    <property type="molecule type" value="Genomic_DNA"/>
</dbReference>
<dbReference type="GO" id="GO:0006779">
    <property type="term" value="P:porphyrin-containing compound biosynthetic process"/>
    <property type="evidence" value="ECO:0007669"/>
    <property type="project" value="TreeGrafter"/>
</dbReference>
<gene>
    <name evidence="2" type="ORF">HXX08_25250</name>
    <name evidence="3" type="ORF">OZ401_005019</name>
</gene>
<dbReference type="CDD" id="cd01335">
    <property type="entry name" value="Radical_SAM"/>
    <property type="match status" value="1"/>
</dbReference>
<dbReference type="Pfam" id="PF04055">
    <property type="entry name" value="Radical_SAM"/>
    <property type="match status" value="1"/>
</dbReference>
<evidence type="ECO:0000313" key="2">
    <source>
        <dbReference type="EMBL" id="NWJ49178.1"/>
    </source>
</evidence>
<dbReference type="SFLD" id="SFLDS00029">
    <property type="entry name" value="Radical_SAM"/>
    <property type="match status" value="1"/>
</dbReference>
<dbReference type="SUPFAM" id="SSF102114">
    <property type="entry name" value="Radical SAM enzymes"/>
    <property type="match status" value="1"/>
</dbReference>
<dbReference type="SFLD" id="SFLDG01082">
    <property type="entry name" value="B12-binding_domain_containing"/>
    <property type="match status" value="1"/>
</dbReference>
<organism evidence="2 4">
    <name type="scientific">Candidatus Chlorohelix allophototropha</name>
    <dbReference type="NCBI Taxonomy" id="3003348"/>
    <lineage>
        <taxon>Bacteria</taxon>
        <taxon>Bacillati</taxon>
        <taxon>Chloroflexota</taxon>
        <taxon>Chloroflexia</taxon>
        <taxon>Candidatus Chloroheliales</taxon>
        <taxon>Candidatus Chloroheliaceae</taxon>
        <taxon>Candidatus Chlorohelix</taxon>
    </lineage>
</organism>
<dbReference type="SMART" id="SM00729">
    <property type="entry name" value="Elp3"/>
    <property type="match status" value="1"/>
</dbReference>
<dbReference type="PANTHER" id="PTHR13932:SF9">
    <property type="entry name" value="COPROPORPHYRINOGEN III OXIDASE"/>
    <property type="match status" value="1"/>
</dbReference>
<dbReference type="EMBL" id="CP128402">
    <property type="protein sequence ID" value="WJW70288.1"/>
    <property type="molecule type" value="Genomic_DNA"/>
</dbReference>
<dbReference type="Gene3D" id="3.80.30.20">
    <property type="entry name" value="tm_1862 like domain"/>
    <property type="match status" value="1"/>
</dbReference>
<sequence length="450" mass="51353">MVNPEQLNFFEWFFRNASSKLDLAALKRDWLLLSPNYDINKWLLPLPPWAQRPYKDTGEQAWNKLCQNFAIASNNSKPFCIYLHVPFCSSKCGFCDSYSFKLGGHQAQHIETYVERLCYELSLWSNQGNLRERPISTVHLGGGTPTFLGEKGLVRLVECCKELFNISPDTEWALESTVESLTPGVITEMHRLGFRRLHIGVQSLEEPVRLEIGRRNTPDEVVKKIQDTLALGWVVTVDLVCGLPYQTLEGFITGLETLLEAGVDGVSLYELLIYPQNSRWAEKNELSKQNHLPNFLMFLAGVQILEMRGFSKNLFNHWATCRDKNIYFTFPTRDEDLLAVGTIADGVFGDYHYRHPRYAPYLRDAREGLPGLEGGLKRNFIESRLQPFRVALLSGKLQPALVEELAILHKTELIKQWLEHGLVKWLEDSSLELTGSGSWFTGNLLAQLSQ</sequence>
<evidence type="ECO:0000259" key="1">
    <source>
        <dbReference type="PROSITE" id="PS51918"/>
    </source>
</evidence>
<evidence type="ECO:0000313" key="5">
    <source>
        <dbReference type="Proteomes" id="UP001431572"/>
    </source>
</evidence>
<reference evidence="2 4" key="1">
    <citation type="submission" date="2020-06" db="EMBL/GenBank/DDBJ databases">
        <title>Anoxygenic phototrophic Chloroflexota member uses a Type I reaction center.</title>
        <authorList>
            <person name="Tsuji J.M."/>
            <person name="Shaw N.A."/>
            <person name="Nagashima S."/>
            <person name="Venkiteswaran J."/>
            <person name="Schiff S.L."/>
            <person name="Hanada S."/>
            <person name="Tank M."/>
            <person name="Neufeld J.D."/>
        </authorList>
    </citation>
    <scope>NUCLEOTIDE SEQUENCE [LARGE SCALE GENOMIC DNA]</scope>
    <source>
        <strain evidence="2">L227-S17</strain>
    </source>
</reference>
<dbReference type="GO" id="GO:0005737">
    <property type="term" value="C:cytoplasm"/>
    <property type="evidence" value="ECO:0007669"/>
    <property type="project" value="TreeGrafter"/>
</dbReference>
<dbReference type="PANTHER" id="PTHR13932">
    <property type="entry name" value="COPROPORPHYRINIGEN III OXIDASE"/>
    <property type="match status" value="1"/>
</dbReference>
<reference evidence="3" key="2">
    <citation type="journal article" date="2024" name="Nature">
        <title>Anoxygenic phototroph of the Chloroflexota uses a type I reaction centre.</title>
        <authorList>
            <person name="Tsuji J.M."/>
            <person name="Shaw N.A."/>
            <person name="Nagashima S."/>
            <person name="Venkiteswaran J.J."/>
            <person name="Schiff S.L."/>
            <person name="Watanabe T."/>
            <person name="Fukui M."/>
            <person name="Hanada S."/>
            <person name="Tank M."/>
            <person name="Neufeld J.D."/>
        </authorList>
    </citation>
    <scope>NUCLEOTIDE SEQUENCE</scope>
    <source>
        <strain evidence="3">L227-S17</strain>
        <plasmid evidence="3 5">unnamed2</plasmid>
    </source>
</reference>
<dbReference type="InterPro" id="IPR007197">
    <property type="entry name" value="rSAM"/>
</dbReference>
<keyword evidence="5" id="KW-1185">Reference proteome</keyword>
<dbReference type="GO" id="GO:0051539">
    <property type="term" value="F:4 iron, 4 sulfur cluster binding"/>
    <property type="evidence" value="ECO:0007669"/>
    <property type="project" value="TreeGrafter"/>
</dbReference>
<dbReference type="SFLD" id="SFLDG01065">
    <property type="entry name" value="anaerobic_coproporphyrinogen-I"/>
    <property type="match status" value="1"/>
</dbReference>
<dbReference type="AlphaFoldDB" id="A0A8T7MAG5"/>
<geneLocation type="plasmid" evidence="3 5">
    <name>unnamed2</name>
</geneLocation>
<dbReference type="RefSeq" id="WP_341472160.1">
    <property type="nucleotide sequence ID" value="NZ_CP128402.1"/>
</dbReference>
<dbReference type="Proteomes" id="UP000521676">
    <property type="component" value="Unassembled WGS sequence"/>
</dbReference>
<accession>A0A8T7MAG5</accession>
<dbReference type="Proteomes" id="UP001431572">
    <property type="component" value="Plasmid unnamed2"/>
</dbReference>